<evidence type="ECO:0000256" key="4">
    <source>
        <dbReference type="ARBA" id="ARBA00008426"/>
    </source>
</evidence>
<evidence type="ECO:0000256" key="5">
    <source>
        <dbReference type="ARBA" id="ARBA00013151"/>
    </source>
</evidence>
<keyword evidence="13" id="KW-1185">Reference proteome</keyword>
<dbReference type="InterPro" id="IPR004732">
    <property type="entry name" value="Transaldolase_2"/>
</dbReference>
<keyword evidence="8 11" id="KW-0570">Pentose shunt</keyword>
<comment type="similarity">
    <text evidence="4 11">Belongs to the transaldolase family. Type 2 subfamily.</text>
</comment>
<evidence type="ECO:0000256" key="6">
    <source>
        <dbReference type="ARBA" id="ARBA00022490"/>
    </source>
</evidence>
<dbReference type="PIRSF" id="PIRSF036915">
    <property type="entry name" value="Trnald_Bac_Plnt"/>
    <property type="match status" value="1"/>
</dbReference>
<dbReference type="PROSITE" id="PS00958">
    <property type="entry name" value="TRANSALDOLASE_2"/>
    <property type="match status" value="1"/>
</dbReference>
<dbReference type="AlphaFoldDB" id="A0A4R3Y5E5"/>
<dbReference type="PROSITE" id="PS01054">
    <property type="entry name" value="TRANSALDOLASE_1"/>
    <property type="match status" value="1"/>
</dbReference>
<protein>
    <recommendedName>
        <fullName evidence="5 11">Transaldolase</fullName>
        <ecNumber evidence="5 11">2.2.1.2</ecNumber>
    </recommendedName>
</protein>
<evidence type="ECO:0000256" key="3">
    <source>
        <dbReference type="ARBA" id="ARBA00004857"/>
    </source>
</evidence>
<comment type="caution">
    <text evidence="12">The sequence shown here is derived from an EMBL/GenBank/DDBJ whole genome shotgun (WGS) entry which is preliminary data.</text>
</comment>
<evidence type="ECO:0000256" key="11">
    <source>
        <dbReference type="HAMAP-Rule" id="MF_00493"/>
    </source>
</evidence>
<dbReference type="InterPro" id="IPR001585">
    <property type="entry name" value="TAL/FSA"/>
</dbReference>
<keyword evidence="6 11" id="KW-0963">Cytoplasm</keyword>
<gene>
    <name evidence="11" type="primary">tal</name>
    <name evidence="12" type="ORF">EDC63_10954</name>
</gene>
<dbReference type="GO" id="GO:0005737">
    <property type="term" value="C:cytoplasm"/>
    <property type="evidence" value="ECO:0007669"/>
    <property type="project" value="UniProtKB-SubCell"/>
</dbReference>
<dbReference type="CDD" id="cd00955">
    <property type="entry name" value="Transaldolase_like"/>
    <property type="match status" value="1"/>
</dbReference>
<dbReference type="EC" id="2.2.1.2" evidence="5 11"/>
<comment type="subcellular location">
    <subcellularLocation>
        <location evidence="2 11">Cytoplasm</location>
    </subcellularLocation>
</comment>
<dbReference type="Gene3D" id="3.20.20.70">
    <property type="entry name" value="Aldolase class I"/>
    <property type="match status" value="1"/>
</dbReference>
<dbReference type="RefSeq" id="WP_124946752.1">
    <property type="nucleotide sequence ID" value="NZ_BHVT01000039.1"/>
</dbReference>
<dbReference type="Proteomes" id="UP000295367">
    <property type="component" value="Unassembled WGS sequence"/>
</dbReference>
<dbReference type="Pfam" id="PF00923">
    <property type="entry name" value="TAL_FSA"/>
    <property type="match status" value="1"/>
</dbReference>
<evidence type="ECO:0000313" key="13">
    <source>
        <dbReference type="Proteomes" id="UP000295367"/>
    </source>
</evidence>
<proteinExistence type="inferred from homology"/>
<evidence type="ECO:0000256" key="9">
    <source>
        <dbReference type="ARBA" id="ARBA00023270"/>
    </source>
</evidence>
<evidence type="ECO:0000256" key="8">
    <source>
        <dbReference type="ARBA" id="ARBA00023126"/>
    </source>
</evidence>
<comment type="catalytic activity">
    <reaction evidence="10 11">
        <text>D-sedoheptulose 7-phosphate + D-glyceraldehyde 3-phosphate = D-erythrose 4-phosphate + beta-D-fructose 6-phosphate</text>
        <dbReference type="Rhea" id="RHEA:17053"/>
        <dbReference type="ChEBI" id="CHEBI:16897"/>
        <dbReference type="ChEBI" id="CHEBI:57483"/>
        <dbReference type="ChEBI" id="CHEBI:57634"/>
        <dbReference type="ChEBI" id="CHEBI:59776"/>
        <dbReference type="EC" id="2.2.1.2"/>
    </reaction>
</comment>
<dbReference type="GO" id="GO:0006098">
    <property type="term" value="P:pentose-phosphate shunt"/>
    <property type="evidence" value="ECO:0007669"/>
    <property type="project" value="UniProtKB-UniRule"/>
</dbReference>
<dbReference type="OrthoDB" id="9809101at2"/>
<evidence type="ECO:0000256" key="10">
    <source>
        <dbReference type="ARBA" id="ARBA00048810"/>
    </source>
</evidence>
<dbReference type="PANTHER" id="PTHR10683:SF31">
    <property type="entry name" value="TRANSALDOLASE"/>
    <property type="match status" value="1"/>
</dbReference>
<dbReference type="SUPFAM" id="SSF51569">
    <property type="entry name" value="Aldolase"/>
    <property type="match status" value="1"/>
</dbReference>
<evidence type="ECO:0000256" key="7">
    <source>
        <dbReference type="ARBA" id="ARBA00022679"/>
    </source>
</evidence>
<accession>A0A4R3Y5E5</accession>
<dbReference type="InterPro" id="IPR013785">
    <property type="entry name" value="Aldolase_TIM"/>
</dbReference>
<keyword evidence="9 11" id="KW-0704">Schiff base</keyword>
<reference evidence="12 13" key="1">
    <citation type="submission" date="2019-03" db="EMBL/GenBank/DDBJ databases">
        <title>Genomic Encyclopedia of Type Strains, Phase IV (KMG-IV): sequencing the most valuable type-strain genomes for metagenomic binning, comparative biology and taxonomic classification.</title>
        <authorList>
            <person name="Goeker M."/>
        </authorList>
    </citation>
    <scope>NUCLEOTIDE SEQUENCE [LARGE SCALE GENOMIC DNA]</scope>
    <source>
        <strain evidence="12 13">DSM 100309</strain>
    </source>
</reference>
<organism evidence="12 13">
    <name type="scientific">Sulfurirhabdus autotrophica</name>
    <dbReference type="NCBI Taxonomy" id="1706046"/>
    <lineage>
        <taxon>Bacteria</taxon>
        <taxon>Pseudomonadati</taxon>
        <taxon>Pseudomonadota</taxon>
        <taxon>Betaproteobacteria</taxon>
        <taxon>Nitrosomonadales</taxon>
        <taxon>Sulfuricellaceae</taxon>
        <taxon>Sulfurirhabdus</taxon>
    </lineage>
</organism>
<keyword evidence="7 11" id="KW-0808">Transferase</keyword>
<dbReference type="GO" id="GO:0005975">
    <property type="term" value="P:carbohydrate metabolic process"/>
    <property type="evidence" value="ECO:0007669"/>
    <property type="project" value="InterPro"/>
</dbReference>
<dbReference type="NCBIfam" id="TIGR00876">
    <property type="entry name" value="tal_mycobact"/>
    <property type="match status" value="1"/>
</dbReference>
<evidence type="ECO:0000256" key="2">
    <source>
        <dbReference type="ARBA" id="ARBA00004496"/>
    </source>
</evidence>
<dbReference type="EMBL" id="SMCO01000009">
    <property type="protein sequence ID" value="TCV85383.1"/>
    <property type="molecule type" value="Genomic_DNA"/>
</dbReference>
<name>A0A4R3Y5E5_9PROT</name>
<evidence type="ECO:0000313" key="12">
    <source>
        <dbReference type="EMBL" id="TCV85383.1"/>
    </source>
</evidence>
<dbReference type="InterPro" id="IPR018225">
    <property type="entry name" value="Transaldolase_AS"/>
</dbReference>
<feature type="active site" description="Schiff-base intermediate with substrate" evidence="11">
    <location>
        <position position="139"/>
    </location>
</feature>
<comment type="pathway">
    <text evidence="3 11">Carbohydrate degradation; pentose phosphate pathway; D-glyceraldehyde 3-phosphate and beta-D-fructose 6-phosphate from D-ribose 5-phosphate and D-xylulose 5-phosphate (non-oxidative stage): step 2/3.</text>
</comment>
<sequence>MNSLLELTGFGQSVWLDNLSRTLLKEGALANLVQHGGVSGVTSNPSILYKAILESPYYHDELVWLKSNEIVHERRYEKLVIADIQAACDILREVFDRTKGKDGYVSLEVSPRLAHDEVHTISEAIRLSQAVARENLLIKVPGTPEGVRAFEHLIAEGISVNVTLLFSLQHVVRIFEAYMRGLKKRLANGGDTDGIKAVASIFLSRVDTLVDKQLNKIGTPEALALRGKTAVAMSKLAYQRYKEMFHGDLFDDLAQAGSHPQYLLWASTSTKNPDYNDLLYVEPLIGPETINTLPDATLEAFRDHGIPALTVEEDINGAKDHYLRLEKIGINMETIGEQLQTEGVNLFADSYSKLLELVA</sequence>
<dbReference type="UniPathway" id="UPA00115">
    <property type="reaction ID" value="UER00414"/>
</dbReference>
<dbReference type="NCBIfam" id="NF002881">
    <property type="entry name" value="PRK03343.1"/>
    <property type="match status" value="1"/>
</dbReference>
<dbReference type="HAMAP" id="MF_00493">
    <property type="entry name" value="Transaldolase_2"/>
    <property type="match status" value="1"/>
</dbReference>
<dbReference type="PANTHER" id="PTHR10683">
    <property type="entry name" value="TRANSALDOLASE"/>
    <property type="match status" value="1"/>
</dbReference>
<dbReference type="GO" id="GO:0004801">
    <property type="term" value="F:transaldolase activity"/>
    <property type="evidence" value="ECO:0007669"/>
    <property type="project" value="UniProtKB-UniRule"/>
</dbReference>
<evidence type="ECO:0000256" key="1">
    <source>
        <dbReference type="ARBA" id="ARBA00003518"/>
    </source>
</evidence>
<comment type="function">
    <text evidence="1 11">Transaldolase is important for the balance of metabolites in the pentose-phosphate pathway.</text>
</comment>